<dbReference type="InterPro" id="IPR006101">
    <property type="entry name" value="Glyco_hydro_2"/>
</dbReference>
<dbReference type="InterPro" id="IPR023232">
    <property type="entry name" value="Glyco_hydro_2_AS"/>
</dbReference>
<dbReference type="InterPro" id="IPR006102">
    <property type="entry name" value="Ig-like_GH2"/>
</dbReference>
<dbReference type="EMBL" id="CP012898">
    <property type="protein sequence ID" value="ALJ05679.1"/>
    <property type="molecule type" value="Genomic_DNA"/>
</dbReference>
<dbReference type="Pfam" id="PF00703">
    <property type="entry name" value="Glyco_hydro_2"/>
    <property type="match status" value="1"/>
</dbReference>
<comment type="catalytic activity">
    <reaction evidence="1 12">
        <text>Hydrolysis of terminal non-reducing beta-D-galactose residues in beta-D-galactosides.</text>
        <dbReference type="EC" id="3.2.1.23"/>
    </reaction>
</comment>
<dbReference type="InterPro" id="IPR017853">
    <property type="entry name" value="GH"/>
</dbReference>
<proteinExistence type="inferred from homology"/>
<dbReference type="InterPro" id="IPR036156">
    <property type="entry name" value="Beta-gal/glucu_dom_sf"/>
</dbReference>
<dbReference type="PRINTS" id="PR00132">
    <property type="entry name" value="GLHYDRLASE2"/>
</dbReference>
<accession>A0A0P0D3Z0</accession>
<dbReference type="InterPro" id="IPR050347">
    <property type="entry name" value="Bact_Beta-galactosidase"/>
</dbReference>
<dbReference type="PROSITE" id="PS00719">
    <property type="entry name" value="GLYCOSYL_HYDROL_F2_1"/>
    <property type="match status" value="1"/>
</dbReference>
<evidence type="ECO:0000313" key="14">
    <source>
        <dbReference type="EMBL" id="ALJ05679.1"/>
    </source>
</evidence>
<name>A0A0P0D3Z0_9FLAO</name>
<dbReference type="GO" id="GO:0030246">
    <property type="term" value="F:carbohydrate binding"/>
    <property type="evidence" value="ECO:0007669"/>
    <property type="project" value="InterPro"/>
</dbReference>
<comment type="cofactor">
    <cofactor evidence="3">
        <name>Na(+)</name>
        <dbReference type="ChEBI" id="CHEBI:29101"/>
    </cofactor>
</comment>
<evidence type="ECO:0000256" key="6">
    <source>
        <dbReference type="ARBA" id="ARBA00012756"/>
    </source>
</evidence>
<dbReference type="InterPro" id="IPR032312">
    <property type="entry name" value="LacZ_4"/>
</dbReference>
<feature type="domain" description="Beta galactosidase small chain/" evidence="13">
    <location>
        <begin position="762"/>
        <end position="1053"/>
    </location>
</feature>
<evidence type="ECO:0000256" key="11">
    <source>
        <dbReference type="ARBA" id="ARBA00032230"/>
    </source>
</evidence>
<dbReference type="GO" id="GO:0009341">
    <property type="term" value="C:beta-galactosidase complex"/>
    <property type="evidence" value="ECO:0007669"/>
    <property type="project" value="InterPro"/>
</dbReference>
<dbReference type="InterPro" id="IPR006103">
    <property type="entry name" value="Glyco_hydro_2_cat"/>
</dbReference>
<dbReference type="FunFam" id="3.20.20.80:FF:000018">
    <property type="entry name" value="Beta-galactosidase"/>
    <property type="match status" value="1"/>
</dbReference>
<dbReference type="PROSITE" id="PS00608">
    <property type="entry name" value="GLYCOSYL_HYDROL_F2_2"/>
    <property type="match status" value="1"/>
</dbReference>
<evidence type="ECO:0000256" key="2">
    <source>
        <dbReference type="ARBA" id="ARBA00001913"/>
    </source>
</evidence>
<dbReference type="OrthoDB" id="9801077at2"/>
<dbReference type="SUPFAM" id="SSF49785">
    <property type="entry name" value="Galactose-binding domain-like"/>
    <property type="match status" value="1"/>
</dbReference>
<dbReference type="STRING" id="1736674.APS56_11330"/>
<dbReference type="Gene3D" id="2.60.40.10">
    <property type="entry name" value="Immunoglobulins"/>
    <property type="match status" value="2"/>
</dbReference>
<dbReference type="InterPro" id="IPR023230">
    <property type="entry name" value="Glyco_hydro_2_CS"/>
</dbReference>
<dbReference type="Gene3D" id="2.60.120.260">
    <property type="entry name" value="Galactose-binding domain-like"/>
    <property type="match status" value="1"/>
</dbReference>
<dbReference type="GO" id="GO:0004565">
    <property type="term" value="F:beta-galactosidase activity"/>
    <property type="evidence" value="ECO:0007669"/>
    <property type="project" value="UniProtKB-EC"/>
</dbReference>
<evidence type="ECO:0000256" key="12">
    <source>
        <dbReference type="RuleBase" id="RU361154"/>
    </source>
</evidence>
<comment type="cofactor">
    <cofactor evidence="2">
        <name>Ca(2+)</name>
        <dbReference type="ChEBI" id="CHEBI:29108"/>
    </cofactor>
</comment>
<dbReference type="Pfam" id="PF02836">
    <property type="entry name" value="Glyco_hydro_2_C"/>
    <property type="match status" value="1"/>
</dbReference>
<dbReference type="PANTHER" id="PTHR46323">
    <property type="entry name" value="BETA-GALACTOSIDASE"/>
    <property type="match status" value="1"/>
</dbReference>
<dbReference type="PROSITE" id="PS51257">
    <property type="entry name" value="PROKAR_LIPOPROTEIN"/>
    <property type="match status" value="1"/>
</dbReference>
<evidence type="ECO:0000256" key="8">
    <source>
        <dbReference type="ARBA" id="ARBA00022801"/>
    </source>
</evidence>
<dbReference type="SUPFAM" id="SSF74650">
    <property type="entry name" value="Galactose mutarotase-like"/>
    <property type="match status" value="1"/>
</dbReference>
<organism evidence="14 15">
    <name type="scientific">Pseudalgibacter alginicilyticus</name>
    <dbReference type="NCBI Taxonomy" id="1736674"/>
    <lineage>
        <taxon>Bacteria</taxon>
        <taxon>Pseudomonadati</taxon>
        <taxon>Bacteroidota</taxon>
        <taxon>Flavobacteriia</taxon>
        <taxon>Flavobacteriales</taxon>
        <taxon>Flavobacteriaceae</taxon>
        <taxon>Pseudalgibacter</taxon>
    </lineage>
</organism>
<dbReference type="EC" id="3.2.1.23" evidence="6 12"/>
<dbReference type="InterPro" id="IPR004199">
    <property type="entry name" value="B-gal_small/dom_5"/>
</dbReference>
<dbReference type="GO" id="GO:0005990">
    <property type="term" value="P:lactose catabolic process"/>
    <property type="evidence" value="ECO:0007669"/>
    <property type="project" value="TreeGrafter"/>
</dbReference>
<keyword evidence="15" id="KW-1185">Reference proteome</keyword>
<dbReference type="Gene3D" id="2.70.98.10">
    <property type="match status" value="1"/>
</dbReference>
<evidence type="ECO:0000256" key="4">
    <source>
        <dbReference type="ARBA" id="ARBA00007401"/>
    </source>
</evidence>
<dbReference type="Pfam" id="PF02929">
    <property type="entry name" value="Bgal_small_N"/>
    <property type="match status" value="1"/>
</dbReference>
<dbReference type="Proteomes" id="UP000057981">
    <property type="component" value="Chromosome"/>
</dbReference>
<dbReference type="InterPro" id="IPR013783">
    <property type="entry name" value="Ig-like_fold"/>
</dbReference>
<dbReference type="InterPro" id="IPR006104">
    <property type="entry name" value="Glyco_hydro_2_N"/>
</dbReference>
<keyword evidence="10 12" id="KW-0326">Glycosidase</keyword>
<evidence type="ECO:0000256" key="1">
    <source>
        <dbReference type="ARBA" id="ARBA00001412"/>
    </source>
</evidence>
<dbReference type="FunFam" id="2.60.40.10:FF:000680">
    <property type="entry name" value="Beta-galactosidase"/>
    <property type="match status" value="1"/>
</dbReference>
<dbReference type="RefSeq" id="WP_054728172.1">
    <property type="nucleotide sequence ID" value="NZ_CP012898.1"/>
</dbReference>
<protein>
    <recommendedName>
        <fullName evidence="7 12">Beta-galactosidase</fullName>
        <ecNumber evidence="6 12">3.2.1.23</ecNumber>
    </recommendedName>
    <alternativeName>
        <fullName evidence="11 12">Lactase</fullName>
    </alternativeName>
</protein>
<evidence type="ECO:0000256" key="3">
    <source>
        <dbReference type="ARBA" id="ARBA00001959"/>
    </source>
</evidence>
<dbReference type="SUPFAM" id="SSF49303">
    <property type="entry name" value="beta-Galactosidase/glucuronidase domain"/>
    <property type="match status" value="2"/>
</dbReference>
<dbReference type="AlphaFoldDB" id="A0A0P0D3Z0"/>
<dbReference type="Pfam" id="PF02837">
    <property type="entry name" value="Glyco_hydro_2_N"/>
    <property type="match status" value="1"/>
</dbReference>
<evidence type="ECO:0000256" key="7">
    <source>
        <dbReference type="ARBA" id="ARBA00013303"/>
    </source>
</evidence>
<dbReference type="PATRIC" id="fig|1736674.3.peg.2323"/>
<keyword evidence="9" id="KW-0106">Calcium</keyword>
<comment type="similarity">
    <text evidence="4 12">Belongs to the glycosyl hydrolase 2 family.</text>
</comment>
<dbReference type="Pfam" id="PF16353">
    <property type="entry name" value="LacZ_4"/>
    <property type="match status" value="1"/>
</dbReference>
<comment type="subunit">
    <text evidence="5">Monomer.</text>
</comment>
<dbReference type="SMART" id="SM01038">
    <property type="entry name" value="Bgal_small_N"/>
    <property type="match status" value="1"/>
</dbReference>
<dbReference type="InterPro" id="IPR008979">
    <property type="entry name" value="Galactose-bd-like_sf"/>
</dbReference>
<gene>
    <name evidence="14" type="ORF">APS56_11330</name>
</gene>
<dbReference type="Gene3D" id="3.20.20.80">
    <property type="entry name" value="Glycosidases"/>
    <property type="match status" value="1"/>
</dbReference>
<evidence type="ECO:0000256" key="9">
    <source>
        <dbReference type="ARBA" id="ARBA00022837"/>
    </source>
</evidence>
<reference evidence="14 15" key="1">
    <citation type="submission" date="2015-10" db="EMBL/GenBank/DDBJ databases">
        <authorList>
            <person name="Gilbert D.G."/>
        </authorList>
    </citation>
    <scope>NUCLEOTIDE SEQUENCE [LARGE SCALE GENOMIC DNA]</scope>
    <source>
        <strain evidence="15">HZ-22</strain>
    </source>
</reference>
<evidence type="ECO:0000313" key="15">
    <source>
        <dbReference type="Proteomes" id="UP000057981"/>
    </source>
</evidence>
<sequence length="1056" mass="121493">MKLTYIAILLILISSCNKNHKYADVPFEEQEVHDWENPAVFGINKEQPRAYFIPYLNTNDVITDNVKNSPFYTSLNGNWEFNLAIKPDDRPYYFFKEDYDTSDWKTIKVPANWELEGFDVPIYTNVKYPHEKTPPKIQDHYNPVGSYRTYFNIDALGSKDVFLHFGAVSSAMYVWVNGEKVGYSEGSKTPAEFNITKYLKKGKNLLAVEVYRWSDGSYIEDQDFWRLSGITRDVYLLERNKTHIKDFWSQANLDTSYKNGIFNVDIELENKANENYIVETILLDSNKKEVYSASKNVTSGKTTLKFKKNIPNVHLWNAENPYLYHLIIQLKTEDNTLIETVGTEVGFRNVVVENGQLLVNGKAIYVKGVNLHEHHDRTGHYIDEATMIKDIKTMKMFNINAVRTSHYPQPELFYKLCNKYGLYLVDEANIESHAMGAEHQGSFDTIQHVAYRSEWNNAHLDRIKRAVERDKNHPSIIMWSMGNECGNGHVFFEAYEWIKNRDKTRLVMFEQAGLQSNTDIVAPMYAGIEKLEEYAQNHNDRPYILCEYAHAMGNSVGNLKEYWDTMKKYPVLQGGFIWDWVDQGLIKTTEDGEEYWAYGGDFGPKDVPSDGNFCLNGLVDPDRTPKPALFEVKKVHQNIQFKAIDLKNGKFQITNEFDFTNLNEYNFSYKIMSDGEIVAKENLPTLNLAPTESEIVQITYPEITKSEEVIITISATTKKEKNLVPNNHEIAWEQFEINTPNNTFKLEQASKVVIANDENSIKISSKDCKVVFDTSTGIMTELYFGDANNIIHENVGFTPNFWRAPIDNDFGNDLHKRSKDWRYVSKNRTLTSINSKMDGANAVVTVYYDLINELNENMGAFSSKYTINGNGKILVENELIKANNKLPDLPRVGLNIVLNNNLNQIKWYGRGPHESYWDRKSGAKIGTYEGSVADQYWAYIRPQENGNKSDTRWVSLTDETGKGIIIKGLPTIDVSAHHNIMEDFESLERTDGRHRDGDTVKNRHTTDVVPRDLVSLNIDYKQMGVGGDNSWGAHTHPEYKLSDKEYRYSFILTQKK</sequence>
<dbReference type="PANTHER" id="PTHR46323:SF2">
    <property type="entry name" value="BETA-GALACTOSIDASE"/>
    <property type="match status" value="1"/>
</dbReference>
<dbReference type="KEGG" id="ahz:APS56_11330"/>
<evidence type="ECO:0000259" key="13">
    <source>
        <dbReference type="SMART" id="SM01038"/>
    </source>
</evidence>
<evidence type="ECO:0000256" key="5">
    <source>
        <dbReference type="ARBA" id="ARBA00011245"/>
    </source>
</evidence>
<dbReference type="SUPFAM" id="SSF51445">
    <property type="entry name" value="(Trans)glycosidases"/>
    <property type="match status" value="1"/>
</dbReference>
<evidence type="ECO:0000256" key="10">
    <source>
        <dbReference type="ARBA" id="ARBA00023295"/>
    </source>
</evidence>
<keyword evidence="8 12" id="KW-0378">Hydrolase</keyword>
<dbReference type="InterPro" id="IPR014718">
    <property type="entry name" value="GH-type_carb-bd"/>
</dbReference>
<dbReference type="InterPro" id="IPR011013">
    <property type="entry name" value="Gal_mutarotase_sf_dom"/>
</dbReference>